<reference evidence="1 2" key="1">
    <citation type="submission" date="2020-08" db="EMBL/GenBank/DDBJ databases">
        <title>Genomic Encyclopedia of Type Strains, Phase IV (KMG-IV): sequencing the most valuable type-strain genomes for metagenomic binning, comparative biology and taxonomic classification.</title>
        <authorList>
            <person name="Goeker M."/>
        </authorList>
    </citation>
    <scope>NUCLEOTIDE SEQUENCE [LARGE SCALE GENOMIC DNA]</scope>
    <source>
        <strain evidence="1 2">DSM 4731</strain>
    </source>
</reference>
<accession>A0A7W9FAS5</accession>
<protein>
    <submittedName>
        <fullName evidence="1">Uncharacterized protein</fullName>
    </submittedName>
</protein>
<dbReference type="RefSeq" id="WP_153921668.1">
    <property type="nucleotide sequence ID" value="NZ_CAJFZW010000013.1"/>
</dbReference>
<comment type="caution">
    <text evidence="1">The sequence shown here is derived from an EMBL/GenBank/DDBJ whole genome shotgun (WGS) entry which is preliminary data.</text>
</comment>
<name>A0A7W9FAS5_9CAUL</name>
<keyword evidence="2" id="KW-1185">Reference proteome</keyword>
<proteinExistence type="predicted"/>
<organism evidence="1 2">
    <name type="scientific">Brevundimonas aurantiaca</name>
    <dbReference type="NCBI Taxonomy" id="74316"/>
    <lineage>
        <taxon>Bacteria</taxon>
        <taxon>Pseudomonadati</taxon>
        <taxon>Pseudomonadota</taxon>
        <taxon>Alphaproteobacteria</taxon>
        <taxon>Caulobacterales</taxon>
        <taxon>Caulobacteraceae</taxon>
        <taxon>Brevundimonas</taxon>
    </lineage>
</organism>
<dbReference type="AlphaFoldDB" id="A0A7W9FAS5"/>
<evidence type="ECO:0000313" key="1">
    <source>
        <dbReference type="EMBL" id="MBB5740713.1"/>
    </source>
</evidence>
<evidence type="ECO:0000313" key="2">
    <source>
        <dbReference type="Proteomes" id="UP000527324"/>
    </source>
</evidence>
<dbReference type="EMBL" id="JACHOQ010000006">
    <property type="protein sequence ID" value="MBB5740713.1"/>
    <property type="molecule type" value="Genomic_DNA"/>
</dbReference>
<dbReference type="Proteomes" id="UP000527324">
    <property type="component" value="Unassembled WGS sequence"/>
</dbReference>
<gene>
    <name evidence="1" type="ORF">GGQ93_002442</name>
</gene>
<sequence length="156" mass="16525">MKLRRDIASVPVRTGAETWSEIIALITRPDSIDAGQLTAAASVMATLLSEDHYAKHPLTLKGDGHRLVIYGAYGADAVARGAEVAPLDWNPTGKAWTLHVPCDPEDLDWVTQTLKTRAPRLAVHVLGSGPTDTEQDASTAANDTSAALSINWGAAS</sequence>